<proteinExistence type="predicted"/>
<protein>
    <submittedName>
        <fullName evidence="1">TPH1_2</fullName>
        <ecNumber evidence="1">1.14.16.4</ecNumber>
    </submittedName>
</protein>
<reference evidence="1" key="1">
    <citation type="submission" date="2021-03" db="EMBL/GenBank/DDBJ databases">
        <authorList>
            <person name="Bekaert M."/>
        </authorList>
    </citation>
    <scope>NUCLEOTIDE SEQUENCE</scope>
</reference>
<sequence>MTQESQQINEAVSNLQTKIDTLAEYKGQISSMIENATEVQTFLGLKEIDKKIVKEEENMSRMVVEPGMKETSVNMEFANEIGGLVEEIKLMGTLELNKVTTAMHYAGTKSQLAKREKNICSCAILADERVILLNNCPNETSGGLHIFIKNSEYQERVLCTSSPFGLAVMNKSEIAVSFCKEKSIKVYDSDKFTVKRVLIDGHYFRGLSCESECLISAVRDEDGNDFKIVLGIKDGVQCPKAVSYDVMQSILVVANGNGPAKKYKLSYI</sequence>
<accession>A0A8S3UJ75</accession>
<dbReference type="EC" id="1.14.16.4" evidence="1"/>
<evidence type="ECO:0000313" key="2">
    <source>
        <dbReference type="Proteomes" id="UP000683360"/>
    </source>
</evidence>
<evidence type="ECO:0000313" key="1">
    <source>
        <dbReference type="EMBL" id="CAG2242504.1"/>
    </source>
</evidence>
<comment type="caution">
    <text evidence="1">The sequence shown here is derived from an EMBL/GenBank/DDBJ whole genome shotgun (WGS) entry which is preliminary data.</text>
</comment>
<dbReference type="EMBL" id="CAJPWZ010002674">
    <property type="protein sequence ID" value="CAG2242504.1"/>
    <property type="molecule type" value="Genomic_DNA"/>
</dbReference>
<keyword evidence="2" id="KW-1185">Reference proteome</keyword>
<dbReference type="Proteomes" id="UP000683360">
    <property type="component" value="Unassembled WGS sequence"/>
</dbReference>
<dbReference type="GO" id="GO:0004510">
    <property type="term" value="F:tryptophan 5-monooxygenase activity"/>
    <property type="evidence" value="ECO:0007669"/>
    <property type="project" value="UniProtKB-EC"/>
</dbReference>
<keyword evidence="1" id="KW-0560">Oxidoreductase</keyword>
<organism evidence="1 2">
    <name type="scientific">Mytilus edulis</name>
    <name type="common">Blue mussel</name>
    <dbReference type="NCBI Taxonomy" id="6550"/>
    <lineage>
        <taxon>Eukaryota</taxon>
        <taxon>Metazoa</taxon>
        <taxon>Spiralia</taxon>
        <taxon>Lophotrochozoa</taxon>
        <taxon>Mollusca</taxon>
        <taxon>Bivalvia</taxon>
        <taxon>Autobranchia</taxon>
        <taxon>Pteriomorphia</taxon>
        <taxon>Mytilida</taxon>
        <taxon>Mytiloidea</taxon>
        <taxon>Mytilidae</taxon>
        <taxon>Mytilinae</taxon>
        <taxon>Mytilus</taxon>
    </lineage>
</organism>
<dbReference type="AlphaFoldDB" id="A0A8S3UJ75"/>
<gene>
    <name evidence="1" type="ORF">MEDL_54669</name>
</gene>
<name>A0A8S3UJ75_MYTED</name>